<protein>
    <recommendedName>
        <fullName evidence="9">BP28 C-terminal domain-containing protein</fullName>
    </recommendedName>
</protein>
<evidence type="ECO:0000256" key="3">
    <source>
        <dbReference type="ARBA" id="ARBA00022517"/>
    </source>
</evidence>
<dbReference type="Pfam" id="PF08146">
    <property type="entry name" value="BP28CT"/>
    <property type="match status" value="1"/>
</dbReference>
<dbReference type="InterPro" id="IPR011989">
    <property type="entry name" value="ARM-like"/>
</dbReference>
<dbReference type="InterPro" id="IPR021133">
    <property type="entry name" value="HEAT_type_2"/>
</dbReference>
<keyword evidence="6" id="KW-0687">Ribonucleoprotein</keyword>
<keyword evidence="11" id="KW-1185">Reference proteome</keyword>
<dbReference type="InterPro" id="IPR040191">
    <property type="entry name" value="UTP10"/>
</dbReference>
<dbReference type="Proteomes" id="UP001489004">
    <property type="component" value="Unassembled WGS sequence"/>
</dbReference>
<feature type="region of interest" description="Disordered" evidence="8">
    <location>
        <begin position="1075"/>
        <end position="1094"/>
    </location>
</feature>
<comment type="similarity">
    <text evidence="2">Belongs to the HEATR1/UTP10 family.</text>
</comment>
<dbReference type="EMBL" id="JALJOR010000010">
    <property type="protein sequence ID" value="KAK9810295.1"/>
    <property type="molecule type" value="Genomic_DNA"/>
</dbReference>
<reference evidence="10 11" key="1">
    <citation type="journal article" date="2024" name="Nat. Commun.">
        <title>Phylogenomics reveals the evolutionary origins of lichenization in chlorophyte algae.</title>
        <authorList>
            <person name="Puginier C."/>
            <person name="Libourel C."/>
            <person name="Otte J."/>
            <person name="Skaloud P."/>
            <person name="Haon M."/>
            <person name="Grisel S."/>
            <person name="Petersen M."/>
            <person name="Berrin J.G."/>
            <person name="Delaux P.M."/>
            <person name="Dal Grande F."/>
            <person name="Keller J."/>
        </authorList>
    </citation>
    <scope>NUCLEOTIDE SEQUENCE [LARGE SCALE GENOMIC DNA]</scope>
    <source>
        <strain evidence="10 11">SAG 2043</strain>
    </source>
</reference>
<dbReference type="SUPFAM" id="SSF48371">
    <property type="entry name" value="ARM repeat"/>
    <property type="match status" value="2"/>
</dbReference>
<keyword evidence="3" id="KW-0690">Ribosome biogenesis</keyword>
<evidence type="ECO:0000256" key="6">
    <source>
        <dbReference type="ARBA" id="ARBA00023274"/>
    </source>
</evidence>
<dbReference type="GO" id="GO:0034455">
    <property type="term" value="C:t-UTP complex"/>
    <property type="evidence" value="ECO:0007669"/>
    <property type="project" value="TreeGrafter"/>
</dbReference>
<evidence type="ECO:0000313" key="11">
    <source>
        <dbReference type="Proteomes" id="UP001489004"/>
    </source>
</evidence>
<dbReference type="PROSITE" id="PS50077">
    <property type="entry name" value="HEAT_REPEAT"/>
    <property type="match status" value="1"/>
</dbReference>
<dbReference type="Gene3D" id="1.25.10.10">
    <property type="entry name" value="Leucine-rich Repeat Variant"/>
    <property type="match status" value="2"/>
</dbReference>
<dbReference type="PANTHER" id="PTHR13457">
    <property type="entry name" value="BAP28"/>
    <property type="match status" value="1"/>
</dbReference>
<feature type="repeat" description="HEAT" evidence="7">
    <location>
        <begin position="1599"/>
        <end position="1634"/>
    </location>
</feature>
<keyword evidence="4" id="KW-0698">rRNA processing</keyword>
<evidence type="ECO:0000256" key="4">
    <source>
        <dbReference type="ARBA" id="ARBA00022552"/>
    </source>
</evidence>
<evidence type="ECO:0000259" key="9">
    <source>
        <dbReference type="SMART" id="SM01036"/>
    </source>
</evidence>
<sequence>MASALQQQLQQVSAAWGDAAAKRKKGRPSLLYDPLEAADIDVQTIHQVGSEGLRDLRKMDSRFGHFADSLFGSASVKLNREKQTKEVNRNLDTQIAAFCRVLADYFLLLPATKALEYLVRRYKVQEYNVDSLMACALPYHATHQFVRLVQILHIDNSIWAFLAPMKASGAPMPRHVLVQRSLNDKALLQFIGAAAKGAANKATGSKTVLAFYAVVVCEVIALAPRVDEDLVSTLLPCLMAGIDQATSVSVAYRASTFMIVTQLVSHATLSDRLLEVLMEALGHAASSSKKAQAPFAQQALQVLAHVVATQSQLAFLSPSIVKSLLANAHLHMLLAKLATKGVCIAPLLSLLVDAVFQHPPPQHTDRKGILSAWIDALPLEAQAEALATHVLEHVADLAPAKAEALQPVFRRLDARYPTQVNAAVNDTLKPLHKLNKKVKKKQTAPAAAQRNVQDSQDAEQQARLQRVFDFVQGALSGSLRAPTDNGATLCLAVDASSAHVRQLALQRLDAEAASGQASSDLVAFVHAALLRRLIDDDPAVVSTALQSPSLLSVPASALCDALQGCLNRLADLLAEPTSIADAAIARAAAKQAIKLLAGPFLAEHSSFSGKVAQQLLEHLMVLPHGRKVATAALRAAAKVDHPLFAELQHGARPKGRHLVLLALAHSCKAHDGSAQAEAALSILSANADALEEADTSDATDHSSQLTSVDSLPTSEHFAALVTDEADAARRAVQRHVLLVALGTLSAGDVADPQRLFAMLARLRPASLFDAHISALLDSVAASPCERAEFLSCSFGAPFGDASGALHEAIQERSLGLLASFYRQLPPVASKSKAAASQAAATLFPRLLLALSAPAAAHTLAGLEPSATAGGKVKPKGRTSRQKLNHIVQEHNARGLALPQDVREAVGSYLLNALVQQSDNAAGLAAAQLLLHAVAGFGSAGLRLQVGHGLLQRSLKAGQVASQLACDLLTLYTPEAVKAVISSDKAAGAEANSVLATFAGLLGLEAPCAVKVRQAALQMVTAAFFAELPPAQQPVVLKALVQSASRDSVDACRALSQAALEAASLPAAAIAPLLELSGTSSPEPPATPVPKRSRRAAAAASAAATAAAPAQKGVSEAQLADCILVLEMLQWKREVQDAIRLVPALCAVLRALLAGVEQGDPDREADTDSRQVGAMTNRPQMRSRELTVGGYAQQLALTALQGLAESNAGSNILRELEVSLVVDTAREAPDGAVCNAALKLLGVLATQLPDQTLQHVLEVVSLVSTSASSQDDAHSHHVAASTLASIVPAWLGAERSAADLVSAVVDALPGIPPHRRASLLSALLGALPQGEGLPLALLLLLRRILALPQKPAEGQQALQRDTEQAAKVDEREHLLDLATACCLQASQPGRVAALTKVLQQAVADAGNAPHAPLPVLAVGFATEQLQGPARIQVASATDDEQAAQEALRALLQEALDEQQALGSVSATSKRQQRSVKAASEGLSRLLAALEACMTDAAYLETLVRLMGHAQEGLVRRALRLFSAKVAGLATPDATEGEDASARGSQRAAAAEAALALCSEAARLLSPTSPAGAATRQGVLVALGALAPEYAARHAPRFTAVLPIVLQAATDRRQAVRSSALATTAAIITTMGSQAIGVLPKVVPAVLAAAEAATSALPSPGKDPSDSDEDMAPAGASDSDDEEAAPSGRTSVAEGAALEAATALAAVAALVDGVGAFLSPYLTALLQLLLAPRLLACSAANCSAGAAAVRRKLPDVIPARLLLGPLFNQLDHALKEGDASASALLAMVSTSVERMDAPTAAAHSDAIFGFLLRALDMRQQRPAGITSLDATERAAIAALVAATMKLSEARFKPLFLRLLDWSSTPPSSDPDAAPLGRQVAFFGAVAALTERLRSVFVPYFRHLLDPAIKHLGGKPEEPVKKKKKKKAAAGVAVGAPAGPVGNEMTWCLRLRVVQALHKCFLYDTVGFLEEQRFHRLLPPLVAQLAAEAPADVSIRLASLAADDAAGSSTARPAGTAGQGEQPAGAADVFGDATVAALVQMAVTAGNDLLWKPLNYQVLMATRSANASERQRALAVVAGLVGRVREDYLVLLPEALPFLAELLEDPELAIAAATQRLIKTLEELSGESLEQYLKA</sequence>
<dbReference type="Pfam" id="PF12397">
    <property type="entry name" value="U3snoRNP10"/>
    <property type="match status" value="1"/>
</dbReference>
<dbReference type="SMART" id="SM01036">
    <property type="entry name" value="BP28CT"/>
    <property type="match status" value="1"/>
</dbReference>
<proteinExistence type="inferred from homology"/>
<accession>A0AAW1PKH6</accession>
<evidence type="ECO:0000256" key="1">
    <source>
        <dbReference type="ARBA" id="ARBA00004604"/>
    </source>
</evidence>
<name>A0AAW1PKH6_9CHLO</name>
<comment type="subcellular location">
    <subcellularLocation>
        <location evidence="1">Nucleus</location>
        <location evidence="1">Nucleolus</location>
    </subcellularLocation>
</comment>
<evidence type="ECO:0000256" key="5">
    <source>
        <dbReference type="ARBA" id="ARBA00023242"/>
    </source>
</evidence>
<dbReference type="GO" id="GO:0000462">
    <property type="term" value="P:maturation of SSU-rRNA from tricistronic rRNA transcript (SSU-rRNA, 5.8S rRNA, LSU-rRNA)"/>
    <property type="evidence" value="ECO:0007669"/>
    <property type="project" value="TreeGrafter"/>
</dbReference>
<dbReference type="GO" id="GO:0030686">
    <property type="term" value="C:90S preribosome"/>
    <property type="evidence" value="ECO:0007669"/>
    <property type="project" value="TreeGrafter"/>
</dbReference>
<feature type="region of interest" description="Disordered" evidence="8">
    <location>
        <begin position="435"/>
        <end position="458"/>
    </location>
</feature>
<evidence type="ECO:0000256" key="7">
    <source>
        <dbReference type="PROSITE-ProRule" id="PRU00103"/>
    </source>
</evidence>
<dbReference type="GO" id="GO:0030515">
    <property type="term" value="F:snoRNA binding"/>
    <property type="evidence" value="ECO:0007669"/>
    <property type="project" value="TreeGrafter"/>
</dbReference>
<organism evidence="10 11">
    <name type="scientific">[Myrmecia] bisecta</name>
    <dbReference type="NCBI Taxonomy" id="41462"/>
    <lineage>
        <taxon>Eukaryota</taxon>
        <taxon>Viridiplantae</taxon>
        <taxon>Chlorophyta</taxon>
        <taxon>core chlorophytes</taxon>
        <taxon>Trebouxiophyceae</taxon>
        <taxon>Trebouxiales</taxon>
        <taxon>Trebouxiaceae</taxon>
        <taxon>Myrmecia</taxon>
    </lineage>
</organism>
<keyword evidence="5" id="KW-0539">Nucleus</keyword>
<dbReference type="InterPro" id="IPR012954">
    <property type="entry name" value="BP28_C_dom"/>
</dbReference>
<evidence type="ECO:0000256" key="2">
    <source>
        <dbReference type="ARBA" id="ARBA00010559"/>
    </source>
</evidence>
<gene>
    <name evidence="10" type="ORF">WJX72_008160</name>
</gene>
<dbReference type="Pfam" id="PF23243">
    <property type="entry name" value="HEAT_HEATR1"/>
    <property type="match status" value="1"/>
</dbReference>
<dbReference type="InterPro" id="IPR022125">
    <property type="entry name" value="U3snoRNP10_N"/>
</dbReference>
<dbReference type="InterPro" id="IPR056473">
    <property type="entry name" value="HEAT_Utp10/HEAT1"/>
</dbReference>
<evidence type="ECO:0000313" key="10">
    <source>
        <dbReference type="EMBL" id="KAK9810295.1"/>
    </source>
</evidence>
<dbReference type="InterPro" id="IPR016024">
    <property type="entry name" value="ARM-type_fold"/>
</dbReference>
<dbReference type="PANTHER" id="PTHR13457:SF1">
    <property type="entry name" value="HEAT REPEAT-CONTAINING PROTEIN 1"/>
    <property type="match status" value="1"/>
</dbReference>
<comment type="caution">
    <text evidence="10">The sequence shown here is derived from an EMBL/GenBank/DDBJ whole genome shotgun (WGS) entry which is preliminary data.</text>
</comment>
<evidence type="ECO:0000256" key="8">
    <source>
        <dbReference type="SAM" id="MobiDB-lite"/>
    </source>
</evidence>
<dbReference type="GO" id="GO:0045943">
    <property type="term" value="P:positive regulation of transcription by RNA polymerase I"/>
    <property type="evidence" value="ECO:0007669"/>
    <property type="project" value="TreeGrafter"/>
</dbReference>
<feature type="region of interest" description="Disordered" evidence="8">
    <location>
        <begin position="1654"/>
        <end position="1689"/>
    </location>
</feature>
<dbReference type="GO" id="GO:0032040">
    <property type="term" value="C:small-subunit processome"/>
    <property type="evidence" value="ECO:0007669"/>
    <property type="project" value="TreeGrafter"/>
</dbReference>
<feature type="domain" description="BP28 C-terminal" evidence="9">
    <location>
        <begin position="1795"/>
        <end position="1965"/>
    </location>
</feature>